<keyword evidence="5" id="KW-1185">Reference proteome</keyword>
<proteinExistence type="predicted"/>
<sequence>MAQSGYGYDYDPLHSYPPQAPYAHQPYHPTYPVPANSYPNGAVRTIVHSEPAPRDAYNHHNMIPGLALNFSQNTTQWQDGWTNQQQPAFGPGQPTTVEENVATQQTDVSEEGEVSEGELEDVYEPRDAEVVDGPSYIHRDAGNYSGLNNTNGRQVAGDPSAVLSAGRDRSGSYSPYLSPQEIDHHSSDEPRSNNATRQEVAQPAAKMNGEERSIPSSPHVKSVAAARKQARDAILRLWPLNVRYEDYVNEGIDKSILDGLFEELGFDIDAAGNAAAAAAAATSGHDKAPTLGPQDGSAHTSSSHQRHEAEGAPSSAAAKEKPAKDKPAKDKSAKDKSEERKDRIARLLAAKGSKPSAPSTAAPPASTKASASVPASAPSPAAKPQRSTRTQSEKSKLLHQKMEALRKARELEARGQKRPHSDGPPHQAHQVQGKANDATATASLDTTTSRERTPAQSASPNGQPPSIPGLFLSSTPQPPHSTKPLSLERSASTGMVDSNPRPVKRPFGQTRKPIPFLIDVSDDEDDAEMDIDSPEQNTTVLATRTHPALKSTMSLRTIPSVADSAVAAQQYSSPMTTPPGVGSDNNAAKDNLDNMTKKIEAMKRRIAEAEARKKAKQSQPDSPALPAMNGDSTSGTFETTINSKATGLPVSLSIECQDLPRSTPPMSDPSPGLPRLSEASPQSGNERHRSRSRAASERLPIIEARRREQQLKLQLLQAQIANIQREIQQSLEEEEKLKEDVDVVSSSEETQEPQALSPAKPSSPSSPPTDAMDIASISSQHNVAARQEREASTHQLEDSQYEQQPDSLIAKQTEHVLSASEVTTTQAAITTAVVVDDAGQEPDQTGVSMQDEDATAALVEETVEGTQTAAISEAGEANDAEDGSDGYEPPDAELSSPSAGSLRASTPFSPAPADLASFSEVGTSGLQDQEKASETTAARQISAVQEDTASESGREVDVSLRMEGRPISLITQQVDQVSEAVAAPAPAPVPASDAPQTTFVPYESPLRYFHAYRFHPEYSKTVSGGLRSLTYSNKIDVKHQLCPDELFNKNCSRGKECEFQHFEDMKAPDDQILLQLGAHGEFDESRKNEYVNGLKLLLTDFRNRKVKDFQTISQGIIDYRAQFLGDKSKILPLGSVTI</sequence>
<dbReference type="RefSeq" id="XP_073556949.1">
    <property type="nucleotide sequence ID" value="XM_073704366.1"/>
</dbReference>
<feature type="compositionally biased region" description="Pro residues" evidence="2">
    <location>
        <begin position="662"/>
        <end position="672"/>
    </location>
</feature>
<feature type="compositionally biased region" description="Polar residues" evidence="2">
    <location>
        <begin position="745"/>
        <end position="754"/>
    </location>
</feature>
<feature type="compositionally biased region" description="Acidic residues" evidence="2">
    <location>
        <begin position="108"/>
        <end position="122"/>
    </location>
</feature>
<feature type="zinc finger region" description="C3H1-type" evidence="1">
    <location>
        <begin position="1036"/>
        <end position="1064"/>
    </location>
</feature>
<protein>
    <recommendedName>
        <fullName evidence="3">C3H1-type domain-containing protein</fullName>
    </recommendedName>
</protein>
<gene>
    <name evidence="4" type="ORF">CCMA1212_007192</name>
</gene>
<feature type="compositionally biased region" description="Basic and acidic residues" evidence="2">
    <location>
        <begin position="786"/>
        <end position="797"/>
    </location>
</feature>
<evidence type="ECO:0000313" key="5">
    <source>
        <dbReference type="Proteomes" id="UP001642720"/>
    </source>
</evidence>
<dbReference type="GeneID" id="300578816"/>
<feature type="compositionally biased region" description="Low complexity" evidence="2">
    <location>
        <begin position="349"/>
        <end position="384"/>
    </location>
</feature>
<feature type="compositionally biased region" description="Basic and acidic residues" evidence="2">
    <location>
        <begin position="391"/>
        <end position="423"/>
    </location>
</feature>
<keyword evidence="1" id="KW-0862">Zinc</keyword>
<dbReference type="Proteomes" id="UP001642720">
    <property type="component" value="Unassembled WGS sequence"/>
</dbReference>
<dbReference type="InterPro" id="IPR000571">
    <property type="entry name" value="Znf_CCCH"/>
</dbReference>
<feature type="compositionally biased region" description="Basic and acidic residues" evidence="2">
    <location>
        <begin position="602"/>
        <end position="612"/>
    </location>
</feature>
<feature type="region of interest" description="Disordered" evidence="2">
    <location>
        <begin position="103"/>
        <end position="224"/>
    </location>
</feature>
<comment type="caution">
    <text evidence="4">The sequence shown here is derived from an EMBL/GenBank/DDBJ whole genome shotgun (WGS) entry which is preliminary data.</text>
</comment>
<feature type="compositionally biased region" description="Low complexity" evidence="2">
    <location>
        <begin position="435"/>
        <end position="447"/>
    </location>
</feature>
<name>A0ABY2H0W1_9HYPO</name>
<feature type="compositionally biased region" description="Polar residues" evidence="2">
    <location>
        <begin position="895"/>
        <end position="908"/>
    </location>
</feature>
<feature type="compositionally biased region" description="Acidic residues" evidence="2">
    <location>
        <begin position="876"/>
        <end position="891"/>
    </location>
</feature>
<feature type="compositionally biased region" description="Acidic residues" evidence="2">
    <location>
        <begin position="520"/>
        <end position="533"/>
    </location>
</feature>
<evidence type="ECO:0000256" key="2">
    <source>
        <dbReference type="SAM" id="MobiDB-lite"/>
    </source>
</evidence>
<feature type="region of interest" description="Disordered" evidence="2">
    <location>
        <begin position="836"/>
        <end position="855"/>
    </location>
</feature>
<accession>A0ABY2H0W1</accession>
<feature type="compositionally biased region" description="Polar residues" evidence="2">
    <location>
        <begin position="630"/>
        <end position="645"/>
    </location>
</feature>
<feature type="region of interest" description="Disordered" evidence="2">
    <location>
        <begin position="284"/>
        <end position="541"/>
    </location>
</feature>
<keyword evidence="1" id="KW-0479">Metal-binding</keyword>
<dbReference type="EMBL" id="PPTA01000010">
    <property type="protein sequence ID" value="TFB00748.1"/>
    <property type="molecule type" value="Genomic_DNA"/>
</dbReference>
<organism evidence="4 5">
    <name type="scientific">Trichoderma ghanense</name>
    <dbReference type="NCBI Taxonomy" id="65468"/>
    <lineage>
        <taxon>Eukaryota</taxon>
        <taxon>Fungi</taxon>
        <taxon>Dikarya</taxon>
        <taxon>Ascomycota</taxon>
        <taxon>Pezizomycotina</taxon>
        <taxon>Sordariomycetes</taxon>
        <taxon>Hypocreomycetidae</taxon>
        <taxon>Hypocreales</taxon>
        <taxon>Hypocreaceae</taxon>
        <taxon>Trichoderma</taxon>
    </lineage>
</organism>
<feature type="compositionally biased region" description="Basic and acidic residues" evidence="2">
    <location>
        <begin position="318"/>
        <end position="345"/>
    </location>
</feature>
<feature type="region of interest" description="Disordered" evidence="2">
    <location>
        <begin position="733"/>
        <end position="807"/>
    </location>
</feature>
<evidence type="ECO:0000256" key="1">
    <source>
        <dbReference type="PROSITE-ProRule" id="PRU00723"/>
    </source>
</evidence>
<evidence type="ECO:0000259" key="3">
    <source>
        <dbReference type="PROSITE" id="PS50103"/>
    </source>
</evidence>
<feature type="region of interest" description="Disordered" evidence="2">
    <location>
        <begin position="602"/>
        <end position="701"/>
    </location>
</feature>
<keyword evidence="1" id="KW-0863">Zinc-finger</keyword>
<feature type="domain" description="C3H1-type" evidence="3">
    <location>
        <begin position="1036"/>
        <end position="1064"/>
    </location>
</feature>
<feature type="compositionally biased region" description="Polar residues" evidence="2">
    <location>
        <begin position="934"/>
        <end position="951"/>
    </location>
</feature>
<feature type="region of interest" description="Disordered" evidence="2">
    <location>
        <begin position="571"/>
        <end position="590"/>
    </location>
</feature>
<reference evidence="4 5" key="1">
    <citation type="submission" date="2018-01" db="EMBL/GenBank/DDBJ databases">
        <title>Genome characterization of the sugarcane-associated fungus Trichoderma ghanense CCMA-1212 and their application in lignocelulose bioconversion.</title>
        <authorList>
            <person name="Steindorff A.S."/>
            <person name="Mendes T.D."/>
            <person name="Vilela E.S.D."/>
            <person name="Rodrigues D.S."/>
            <person name="Formighieri E.F."/>
            <person name="Melo I.S."/>
            <person name="Favaro L.C.L."/>
        </authorList>
    </citation>
    <scope>NUCLEOTIDE SEQUENCE [LARGE SCALE GENOMIC DNA]</scope>
    <source>
        <strain evidence="4 5">CCMA-1212</strain>
    </source>
</reference>
<dbReference type="PROSITE" id="PS50103">
    <property type="entry name" value="ZF_C3H1"/>
    <property type="match status" value="1"/>
</dbReference>
<evidence type="ECO:0000313" key="4">
    <source>
        <dbReference type="EMBL" id="TFB00748.1"/>
    </source>
</evidence>
<feature type="region of interest" description="Disordered" evidence="2">
    <location>
        <begin position="862"/>
        <end position="956"/>
    </location>
</feature>
<feature type="compositionally biased region" description="Basic and acidic residues" evidence="2">
    <location>
        <begin position="181"/>
        <end position="191"/>
    </location>
</feature>